<protein>
    <submittedName>
        <fullName evidence="2">Uncharacterized protein</fullName>
    </submittedName>
</protein>
<organism evidence="2 3">
    <name type="scientific">Daphnia pulex</name>
    <name type="common">Water flea</name>
    <dbReference type="NCBI Taxonomy" id="6669"/>
    <lineage>
        <taxon>Eukaryota</taxon>
        <taxon>Metazoa</taxon>
        <taxon>Ecdysozoa</taxon>
        <taxon>Arthropoda</taxon>
        <taxon>Crustacea</taxon>
        <taxon>Branchiopoda</taxon>
        <taxon>Diplostraca</taxon>
        <taxon>Cladocera</taxon>
        <taxon>Anomopoda</taxon>
        <taxon>Daphniidae</taxon>
        <taxon>Daphnia</taxon>
    </lineage>
</organism>
<feature type="region of interest" description="Disordered" evidence="1">
    <location>
        <begin position="77"/>
        <end position="106"/>
    </location>
</feature>
<proteinExistence type="predicted"/>
<accession>E9HRA3</accession>
<evidence type="ECO:0000313" key="2">
    <source>
        <dbReference type="EMBL" id="EFX65716.1"/>
    </source>
</evidence>
<dbReference type="HOGENOM" id="CLU_994851_0_0_1"/>
<gene>
    <name evidence="2" type="ORF">DAPPUDRAFT_332907</name>
</gene>
<dbReference type="Proteomes" id="UP000000305">
    <property type="component" value="Unassembled WGS sequence"/>
</dbReference>
<dbReference type="InParanoid" id="E9HRA3"/>
<feature type="compositionally biased region" description="Polar residues" evidence="1">
    <location>
        <begin position="80"/>
        <end position="101"/>
    </location>
</feature>
<evidence type="ECO:0000256" key="1">
    <source>
        <dbReference type="SAM" id="MobiDB-lite"/>
    </source>
</evidence>
<sequence>MAEAVDVALRLWGHTFHGITANRHENLLKVSDPKFVSLLKEPERFKAKQCGALFGSHFIKEMVREATNDQKLRKIGRPVGQSSSFKSRYPPTSYNPRNSASGYHRNGFNGGNRGGNFCGSNNLNGGYRNNKQKSSQSYFFMLSDAVYANMCQHLTDSSGNFSSQRVPRPVDDIHSERALDSTLKTTVLISVQPNQQILLTFKKCVTLEQRHFVNIYDGPTQPVLYCYRLANQLAYDRHPTICCGGYIYGDGVIPIPNYLANNTDISDCFWFIEATTNEDT</sequence>
<name>E9HRA3_DAPPU</name>
<keyword evidence="3" id="KW-1185">Reference proteome</keyword>
<reference evidence="2 3" key="1">
    <citation type="journal article" date="2011" name="Science">
        <title>The ecoresponsive genome of Daphnia pulex.</title>
        <authorList>
            <person name="Colbourne J.K."/>
            <person name="Pfrender M.E."/>
            <person name="Gilbert D."/>
            <person name="Thomas W.K."/>
            <person name="Tucker A."/>
            <person name="Oakley T.H."/>
            <person name="Tokishita S."/>
            <person name="Aerts A."/>
            <person name="Arnold G.J."/>
            <person name="Basu M.K."/>
            <person name="Bauer D.J."/>
            <person name="Caceres C.E."/>
            <person name="Carmel L."/>
            <person name="Casola C."/>
            <person name="Choi J.H."/>
            <person name="Detter J.C."/>
            <person name="Dong Q."/>
            <person name="Dusheyko S."/>
            <person name="Eads B.D."/>
            <person name="Frohlich T."/>
            <person name="Geiler-Samerotte K.A."/>
            <person name="Gerlach D."/>
            <person name="Hatcher P."/>
            <person name="Jogdeo S."/>
            <person name="Krijgsveld J."/>
            <person name="Kriventseva E.V."/>
            <person name="Kultz D."/>
            <person name="Laforsch C."/>
            <person name="Lindquist E."/>
            <person name="Lopez J."/>
            <person name="Manak J.R."/>
            <person name="Muller J."/>
            <person name="Pangilinan J."/>
            <person name="Patwardhan R.P."/>
            <person name="Pitluck S."/>
            <person name="Pritham E.J."/>
            <person name="Rechtsteiner A."/>
            <person name="Rho M."/>
            <person name="Rogozin I.B."/>
            <person name="Sakarya O."/>
            <person name="Salamov A."/>
            <person name="Schaack S."/>
            <person name="Shapiro H."/>
            <person name="Shiga Y."/>
            <person name="Skalitzky C."/>
            <person name="Smith Z."/>
            <person name="Souvorov A."/>
            <person name="Sung W."/>
            <person name="Tang Z."/>
            <person name="Tsuchiya D."/>
            <person name="Tu H."/>
            <person name="Vos H."/>
            <person name="Wang M."/>
            <person name="Wolf Y.I."/>
            <person name="Yamagata H."/>
            <person name="Yamada T."/>
            <person name="Ye Y."/>
            <person name="Shaw J.R."/>
            <person name="Andrews J."/>
            <person name="Crease T.J."/>
            <person name="Tang H."/>
            <person name="Lucas S.M."/>
            <person name="Robertson H.M."/>
            <person name="Bork P."/>
            <person name="Koonin E.V."/>
            <person name="Zdobnov E.M."/>
            <person name="Grigoriev I.V."/>
            <person name="Lynch M."/>
            <person name="Boore J.L."/>
        </authorList>
    </citation>
    <scope>NUCLEOTIDE SEQUENCE [LARGE SCALE GENOMIC DNA]</scope>
</reference>
<dbReference type="KEGG" id="dpx:DAPPUDRAFT_332907"/>
<dbReference type="EMBL" id="GL732733">
    <property type="protein sequence ID" value="EFX65716.1"/>
    <property type="molecule type" value="Genomic_DNA"/>
</dbReference>
<evidence type="ECO:0000313" key="3">
    <source>
        <dbReference type="Proteomes" id="UP000000305"/>
    </source>
</evidence>
<dbReference type="AlphaFoldDB" id="E9HRA3"/>